<accession>A0AAD1WAI8</accession>
<feature type="non-terminal residue" evidence="1">
    <location>
        <position position="131"/>
    </location>
</feature>
<name>A0AAD1WAI8_PELCU</name>
<dbReference type="AlphaFoldDB" id="A0AAD1WAI8"/>
<gene>
    <name evidence="1" type="ORF">PECUL_23A041018</name>
</gene>
<proteinExistence type="predicted"/>
<evidence type="ECO:0000313" key="2">
    <source>
        <dbReference type="Proteomes" id="UP001295444"/>
    </source>
</evidence>
<keyword evidence="2" id="KW-1185">Reference proteome</keyword>
<feature type="non-terminal residue" evidence="1">
    <location>
        <position position="1"/>
    </location>
</feature>
<reference evidence="1" key="1">
    <citation type="submission" date="2022-03" db="EMBL/GenBank/DDBJ databases">
        <authorList>
            <person name="Alioto T."/>
            <person name="Alioto T."/>
            <person name="Gomez Garrido J."/>
        </authorList>
    </citation>
    <scope>NUCLEOTIDE SEQUENCE</scope>
</reference>
<sequence>NPSEHLLSQLKSTREQISQLSAADVARNLMWSKQRFYEKGNKADSLLARCLRKKQDQKKISKIKTQNGELSTDSEIIAREFLKYYSDLYNHNTTTSTGEAAHTDAISSFLKPLNLPTLSTQEQNRLEAPVE</sequence>
<organism evidence="1 2">
    <name type="scientific">Pelobates cultripes</name>
    <name type="common">Western spadefoot toad</name>
    <dbReference type="NCBI Taxonomy" id="61616"/>
    <lineage>
        <taxon>Eukaryota</taxon>
        <taxon>Metazoa</taxon>
        <taxon>Chordata</taxon>
        <taxon>Craniata</taxon>
        <taxon>Vertebrata</taxon>
        <taxon>Euteleostomi</taxon>
        <taxon>Amphibia</taxon>
        <taxon>Batrachia</taxon>
        <taxon>Anura</taxon>
        <taxon>Pelobatoidea</taxon>
        <taxon>Pelobatidae</taxon>
        <taxon>Pelobates</taxon>
    </lineage>
</organism>
<dbReference type="EMBL" id="OW240916">
    <property type="protein sequence ID" value="CAH2295254.1"/>
    <property type="molecule type" value="Genomic_DNA"/>
</dbReference>
<evidence type="ECO:0000313" key="1">
    <source>
        <dbReference type="EMBL" id="CAH2295254.1"/>
    </source>
</evidence>
<protein>
    <submittedName>
        <fullName evidence="1">Uncharacterized protein</fullName>
    </submittedName>
</protein>
<dbReference type="Proteomes" id="UP001295444">
    <property type="component" value="Chromosome 05"/>
</dbReference>